<evidence type="ECO:0000313" key="2">
    <source>
        <dbReference type="Proteomes" id="UP000821845"/>
    </source>
</evidence>
<reference evidence="1" key="1">
    <citation type="submission" date="2020-05" db="EMBL/GenBank/DDBJ databases">
        <title>Large-scale comparative analyses of tick genomes elucidate their genetic diversity and vector capacities.</title>
        <authorList>
            <person name="Jia N."/>
            <person name="Wang J."/>
            <person name="Shi W."/>
            <person name="Du L."/>
            <person name="Sun Y."/>
            <person name="Zhan W."/>
            <person name="Jiang J."/>
            <person name="Wang Q."/>
            <person name="Zhang B."/>
            <person name="Ji P."/>
            <person name="Sakyi L.B."/>
            <person name="Cui X."/>
            <person name="Yuan T."/>
            <person name="Jiang B."/>
            <person name="Yang W."/>
            <person name="Lam T.T.-Y."/>
            <person name="Chang Q."/>
            <person name="Ding S."/>
            <person name="Wang X."/>
            <person name="Zhu J."/>
            <person name="Ruan X."/>
            <person name="Zhao L."/>
            <person name="Wei J."/>
            <person name="Que T."/>
            <person name="Du C."/>
            <person name="Cheng J."/>
            <person name="Dai P."/>
            <person name="Han X."/>
            <person name="Huang E."/>
            <person name="Gao Y."/>
            <person name="Liu J."/>
            <person name="Shao H."/>
            <person name="Ye R."/>
            <person name="Li L."/>
            <person name="Wei W."/>
            <person name="Wang X."/>
            <person name="Wang C."/>
            <person name="Yang T."/>
            <person name="Huo Q."/>
            <person name="Li W."/>
            <person name="Guo W."/>
            <person name="Chen H."/>
            <person name="Zhou L."/>
            <person name="Ni X."/>
            <person name="Tian J."/>
            <person name="Zhou Y."/>
            <person name="Sheng Y."/>
            <person name="Liu T."/>
            <person name="Pan Y."/>
            <person name="Xia L."/>
            <person name="Li J."/>
            <person name="Zhao F."/>
            <person name="Cao W."/>
        </authorList>
    </citation>
    <scope>NUCLEOTIDE SEQUENCE</scope>
    <source>
        <strain evidence="1">Hyas-2018</strain>
    </source>
</reference>
<gene>
    <name evidence="1" type="ORF">HPB50_027166</name>
</gene>
<comment type="caution">
    <text evidence="1">The sequence shown here is derived from an EMBL/GenBank/DDBJ whole genome shotgun (WGS) entry which is preliminary data.</text>
</comment>
<sequence>MSHARHGSPQVATSPRLLRKPDGPGDEPDNQPSPVPSRSLLAIHKRSLSAKLGYIQRRPDDSNPITGASTIPPRGQRRPKRPATTVANVNASRDARSGHGNSERGSPAPGTAEVTPDAQSEFPGRQAPSQMQLLAKGKAEPLRVLARHRRDIQGEHDDDAGVTAEAERLPTTVATSSKSSSYGKRQYKHQQGRLEASSPTTRRVSTGVPRSQGADDALGISRGWQASPFSNAQEQMPQHSGTPSPPTPEAAERSRRTVAQLQASRSSTPQSLLVAEESNPSTTTSDRARAYRVTFLQTWTLCIVAVGTLAMPLGMLILSYIATRESDSVLPSGYPPIATPGSRITRSKTVSSHTLPAHPTPTTADPWAGQPVSCRQAPRIGDNVNFVNLVMSPRIRARSSHNFFCLYNNTRFHRGPGLDFLPTNLPFAFCKHVVYWSFGISDGVPISRTPHFDQMYGLGKLRATVNNSGNSSVGLVLAIGGYSSDQPQFSLLGRDDGALSRFVRGVMKIVRQHFLDGIAIHYKEPEPGCPSQADGDASALREIFSALRRIFQLNGFRGLLSVIVPTEASSKTAILDGVVDVVDYAFVDVRQLKPSLPISYSFCRMLALDLVALVQNSSSRYQGNEAKFCPVLSVAPWLVEALFGTLSHPVPTLVRPSTVSMYESEPGFSSMIAICRSSRPCRVRLATSPGNQDACLAVRGASTPQQPFVHMLHSEAAWREIFYRGLPAQLRSRCALLDDLDLDNYENHCPSALGHYWLMRYLYESLGGTGSRFAVSTMPDC</sequence>
<name>A0ACB7RWY1_HYAAI</name>
<accession>A0ACB7RWY1</accession>
<protein>
    <submittedName>
        <fullName evidence="1">Uncharacterized protein</fullName>
    </submittedName>
</protein>
<dbReference type="Proteomes" id="UP000821845">
    <property type="component" value="Chromosome 8"/>
</dbReference>
<organism evidence="1 2">
    <name type="scientific">Hyalomma asiaticum</name>
    <name type="common">Tick</name>
    <dbReference type="NCBI Taxonomy" id="266040"/>
    <lineage>
        <taxon>Eukaryota</taxon>
        <taxon>Metazoa</taxon>
        <taxon>Ecdysozoa</taxon>
        <taxon>Arthropoda</taxon>
        <taxon>Chelicerata</taxon>
        <taxon>Arachnida</taxon>
        <taxon>Acari</taxon>
        <taxon>Parasitiformes</taxon>
        <taxon>Ixodida</taxon>
        <taxon>Ixodoidea</taxon>
        <taxon>Ixodidae</taxon>
        <taxon>Hyalomminae</taxon>
        <taxon>Hyalomma</taxon>
    </lineage>
</organism>
<keyword evidence="2" id="KW-1185">Reference proteome</keyword>
<evidence type="ECO:0000313" key="1">
    <source>
        <dbReference type="EMBL" id="KAH6925014.1"/>
    </source>
</evidence>
<dbReference type="EMBL" id="CM023488">
    <property type="protein sequence ID" value="KAH6925014.1"/>
    <property type="molecule type" value="Genomic_DNA"/>
</dbReference>
<proteinExistence type="predicted"/>